<dbReference type="Pfam" id="PF13302">
    <property type="entry name" value="Acetyltransf_3"/>
    <property type="match status" value="1"/>
</dbReference>
<dbReference type="AlphaFoldDB" id="A0A251X0J3"/>
<dbReference type="EMBL" id="MSPP01000001">
    <property type="protein sequence ID" value="OUD10260.1"/>
    <property type="molecule type" value="Genomic_DNA"/>
</dbReference>
<dbReference type="OrthoDB" id="6293260at2"/>
<keyword evidence="2" id="KW-0808">Transferase</keyword>
<gene>
    <name evidence="2" type="ORF">BVC71_01735</name>
</gene>
<dbReference type="PANTHER" id="PTHR43792:SF1">
    <property type="entry name" value="N-ACETYLTRANSFERASE DOMAIN-CONTAINING PROTEIN"/>
    <property type="match status" value="1"/>
</dbReference>
<dbReference type="InterPro" id="IPR000182">
    <property type="entry name" value="GNAT_dom"/>
</dbReference>
<feature type="domain" description="N-acetyltransferase" evidence="1">
    <location>
        <begin position="9"/>
        <end position="166"/>
    </location>
</feature>
<evidence type="ECO:0000259" key="1">
    <source>
        <dbReference type="PROSITE" id="PS51186"/>
    </source>
</evidence>
<evidence type="ECO:0000313" key="2">
    <source>
        <dbReference type="EMBL" id="OUD10260.1"/>
    </source>
</evidence>
<dbReference type="PROSITE" id="PS51186">
    <property type="entry name" value="GNAT"/>
    <property type="match status" value="1"/>
</dbReference>
<reference evidence="2 3" key="1">
    <citation type="submission" date="2016-12" db="EMBL/GenBank/DDBJ databases">
        <title>The draft genome sequence of HSLHS2.</title>
        <authorList>
            <person name="Hu D."/>
            <person name="Wang L."/>
            <person name="Shao Z."/>
        </authorList>
    </citation>
    <scope>NUCLEOTIDE SEQUENCE [LARGE SCALE GENOMIC DNA]</scope>
    <source>
        <strain evidence="2">MCCC 1A06712</strain>
    </source>
</reference>
<accession>A0A251X0J3</accession>
<dbReference type="GO" id="GO:0016747">
    <property type="term" value="F:acyltransferase activity, transferring groups other than amino-acyl groups"/>
    <property type="evidence" value="ECO:0007669"/>
    <property type="project" value="InterPro"/>
</dbReference>
<dbReference type="SUPFAM" id="SSF55729">
    <property type="entry name" value="Acyl-CoA N-acyltransferases (Nat)"/>
    <property type="match status" value="1"/>
</dbReference>
<organism evidence="2 3">
    <name type="scientific">Marivivens niveibacter</name>
    <dbReference type="NCBI Taxonomy" id="1930667"/>
    <lineage>
        <taxon>Bacteria</taxon>
        <taxon>Pseudomonadati</taxon>
        <taxon>Pseudomonadota</taxon>
        <taxon>Alphaproteobacteria</taxon>
        <taxon>Rhodobacterales</taxon>
        <taxon>Paracoccaceae</taxon>
        <taxon>Marivivens group</taxon>
        <taxon>Marivivens</taxon>
    </lineage>
</organism>
<proteinExistence type="predicted"/>
<sequence length="169" mass="18778">METIETQRLILREPKLSDIDTAIEFFMSDRAAGIGGPLDYGRAWRMFATECGHWAMLGHGMWIVTRKGDDTPLGMIGPWTPGDWPENEIGWTIWDPNLEGTGIATEAAAAAIDHAWRVLDWDTMVSYVGIGNTRSARLAEKLGAVLDETAAQPEGKAVWVYRHPKPEDL</sequence>
<evidence type="ECO:0000313" key="3">
    <source>
        <dbReference type="Proteomes" id="UP000194664"/>
    </source>
</evidence>
<dbReference type="InterPro" id="IPR051531">
    <property type="entry name" value="N-acetyltransferase"/>
</dbReference>
<dbReference type="Gene3D" id="3.40.630.30">
    <property type="match status" value="1"/>
</dbReference>
<dbReference type="RefSeq" id="WP_086449912.1">
    <property type="nucleotide sequence ID" value="NZ_MSPP01000001.1"/>
</dbReference>
<dbReference type="InterPro" id="IPR016181">
    <property type="entry name" value="Acyl_CoA_acyltransferase"/>
</dbReference>
<dbReference type="PANTHER" id="PTHR43792">
    <property type="entry name" value="GNAT FAMILY, PUTATIVE (AFU_ORTHOLOGUE AFUA_3G00765)-RELATED-RELATED"/>
    <property type="match status" value="1"/>
</dbReference>
<dbReference type="Proteomes" id="UP000194664">
    <property type="component" value="Unassembled WGS sequence"/>
</dbReference>
<comment type="caution">
    <text evidence="2">The sequence shown here is derived from an EMBL/GenBank/DDBJ whole genome shotgun (WGS) entry which is preliminary data.</text>
</comment>
<keyword evidence="3" id="KW-1185">Reference proteome</keyword>
<name>A0A251X0J3_9RHOB</name>
<protein>
    <submittedName>
        <fullName evidence="2">GNAT family N-acetyltransferase</fullName>
    </submittedName>
</protein>